<evidence type="ECO:0000313" key="2">
    <source>
        <dbReference type="Proteomes" id="UP000243985"/>
    </source>
</evidence>
<dbReference type="EMBL" id="QBKG01000008">
    <property type="protein sequence ID" value="PTX06279.1"/>
    <property type="molecule type" value="Genomic_DNA"/>
</dbReference>
<sequence length="83" mass="9528">MARKYKVTILGAGQLNGAFSINETFITENFNLARSFMGGNRKEVLKNWAKNKFPGIKTDRTLSLTANVITIEEKSDSPWWKFW</sequence>
<name>A0A2T5XTP5_9FLAO</name>
<organism evidence="1 2">
    <name type="scientific">Capnocytophaga leadbetteri</name>
    <dbReference type="NCBI Taxonomy" id="327575"/>
    <lineage>
        <taxon>Bacteria</taxon>
        <taxon>Pseudomonadati</taxon>
        <taxon>Bacteroidota</taxon>
        <taxon>Flavobacteriia</taxon>
        <taxon>Flavobacteriales</taxon>
        <taxon>Flavobacteriaceae</taxon>
        <taxon>Capnocytophaga</taxon>
    </lineage>
</organism>
<dbReference type="GeneID" id="84580940"/>
<dbReference type="RefSeq" id="WP_107782333.1">
    <property type="nucleotide sequence ID" value="NZ_CAUTHO010000011.1"/>
</dbReference>
<gene>
    <name evidence="1" type="ORF">C8P65_10834</name>
</gene>
<dbReference type="AlphaFoldDB" id="A0A2T5XTP5"/>
<proteinExistence type="predicted"/>
<comment type="caution">
    <text evidence="1">The sequence shown here is derived from an EMBL/GenBank/DDBJ whole genome shotgun (WGS) entry which is preliminary data.</text>
</comment>
<protein>
    <submittedName>
        <fullName evidence="1">Uncharacterized protein</fullName>
    </submittedName>
</protein>
<dbReference type="Proteomes" id="UP000243985">
    <property type="component" value="Unassembled WGS sequence"/>
</dbReference>
<reference evidence="1 2" key="1">
    <citation type="submission" date="2018-04" db="EMBL/GenBank/DDBJ databases">
        <title>Genomic Encyclopedia of Archaeal and Bacterial Type Strains, Phase II (KMG-II): from individual species to whole genera.</title>
        <authorList>
            <person name="Goeker M."/>
        </authorList>
    </citation>
    <scope>NUCLEOTIDE SEQUENCE [LARGE SCALE GENOMIC DNA]</scope>
    <source>
        <strain evidence="1 2">DSM 22902</strain>
    </source>
</reference>
<accession>A0A2T5XTP5</accession>
<evidence type="ECO:0000313" key="1">
    <source>
        <dbReference type="EMBL" id="PTX06279.1"/>
    </source>
</evidence>